<dbReference type="PROSITE" id="PS50005">
    <property type="entry name" value="TPR"/>
    <property type="match status" value="1"/>
</dbReference>
<evidence type="ECO:0000256" key="1">
    <source>
        <dbReference type="PROSITE-ProRule" id="PRU00339"/>
    </source>
</evidence>
<dbReference type="InterPro" id="IPR011990">
    <property type="entry name" value="TPR-like_helical_dom_sf"/>
</dbReference>
<keyword evidence="1" id="KW-0802">TPR repeat</keyword>
<evidence type="ECO:0000313" key="3">
    <source>
        <dbReference type="Proteomes" id="UP000599383"/>
    </source>
</evidence>
<gene>
    <name evidence="2" type="ORF">GS617_03685</name>
</gene>
<sequence length="552" mass="62518">MREYYDLGSYSCPVTTSVPEAQLWFDRGLNWTYGYNHEEAVVCFQRAVEHDPKCAMAYWGVAYAAGPNYNLPWDLQDERGRRKALALAYDAMQNALRLAGGCTPVEQALIRALPARYPQRDPAEDMHRWDHDFAEAMRAAFAAHRDHADLRTIYVEALLNLTPWKMWDLQTGQPAEGAATLEAQEALEWAMANDPAAMSHPGLLHLYVHLMEMSPTPEKALKAGDVLRTLVPDAGHLVHMPTHIDVLCGHYHNVVQWNKKASDADLKYYEREGAFNIYTGYRQHNYHFAIYGALFLGQIEPALRANQGLWDTTPEEMLRIESPPMADYFESYMSMGPHILIRFGRWEEAKALELPSDPDLYRTLTATTHYARAIAHAATGDVVHAEAEENLFLAARECVPETRRLHNNRVIDLLEIAGEMLRGEIEYRKGNFEIAFAHLRRSVQLDDTLPYDEPWGWMQPTRHALGALLFEQGHAAEAEAVYREDLGLGGSLSRASIHLDNVWSLKGLYDCLKARGEDVEIRQIKQRLDLALARADRAVAASCFCAQAAMRV</sequence>
<comment type="caution">
    <text evidence="2">The sequence shown here is derived from an EMBL/GenBank/DDBJ whole genome shotgun (WGS) entry which is preliminary data.</text>
</comment>
<dbReference type="InterPro" id="IPR019734">
    <property type="entry name" value="TPR_rpt"/>
</dbReference>
<evidence type="ECO:0000313" key="2">
    <source>
        <dbReference type="EMBL" id="NOD29366.1"/>
    </source>
</evidence>
<name>A0ABX1W6H6_9RHOB</name>
<dbReference type="EMBL" id="WVQY01000001">
    <property type="protein sequence ID" value="NOD29366.1"/>
    <property type="molecule type" value="Genomic_DNA"/>
</dbReference>
<feature type="repeat" description="TPR" evidence="1">
    <location>
        <begin position="21"/>
        <end position="54"/>
    </location>
</feature>
<keyword evidence="3" id="KW-1185">Reference proteome</keyword>
<dbReference type="Proteomes" id="UP000599383">
    <property type="component" value="Unassembled WGS sequence"/>
</dbReference>
<dbReference type="PANTHER" id="PTHR45588:SF1">
    <property type="entry name" value="WW DOMAIN-CONTAINING PROTEIN"/>
    <property type="match status" value="1"/>
</dbReference>
<evidence type="ECO:0008006" key="4">
    <source>
        <dbReference type="Google" id="ProtNLM"/>
    </source>
</evidence>
<reference evidence="2 3" key="1">
    <citation type="submission" date="2019-12" db="EMBL/GenBank/DDBJ databases">
        <title>Ruegeria JWLKs population differentiation of coral mucus and skeleton niches.</title>
        <authorList>
            <person name="Luo D."/>
        </authorList>
    </citation>
    <scope>NUCLEOTIDE SEQUENCE [LARGE SCALE GENOMIC DNA]</scope>
    <source>
        <strain evidence="2 3">HKCCD6238</strain>
    </source>
</reference>
<dbReference type="PANTHER" id="PTHR45588">
    <property type="entry name" value="TPR DOMAIN-CONTAINING PROTEIN"/>
    <property type="match status" value="1"/>
</dbReference>
<protein>
    <recommendedName>
        <fullName evidence="4">O-linked N-acetylglucosamine transferase, SPINDLY family</fullName>
    </recommendedName>
</protein>
<proteinExistence type="predicted"/>
<dbReference type="Gene3D" id="1.25.40.10">
    <property type="entry name" value="Tetratricopeptide repeat domain"/>
    <property type="match status" value="1"/>
</dbReference>
<organism evidence="2 3">
    <name type="scientific">Ruegeria atlantica</name>
    <dbReference type="NCBI Taxonomy" id="81569"/>
    <lineage>
        <taxon>Bacteria</taxon>
        <taxon>Pseudomonadati</taxon>
        <taxon>Pseudomonadota</taxon>
        <taxon>Alphaproteobacteria</taxon>
        <taxon>Rhodobacterales</taxon>
        <taxon>Roseobacteraceae</taxon>
        <taxon>Ruegeria</taxon>
    </lineage>
</organism>
<dbReference type="RefSeq" id="WP_171362767.1">
    <property type="nucleotide sequence ID" value="NZ_WVQY01000001.1"/>
</dbReference>
<dbReference type="SMART" id="SM00028">
    <property type="entry name" value="TPR"/>
    <property type="match status" value="2"/>
</dbReference>
<dbReference type="SUPFAM" id="SSF48452">
    <property type="entry name" value="TPR-like"/>
    <property type="match status" value="1"/>
</dbReference>
<accession>A0ABX1W6H6</accession>